<reference evidence="3 4" key="1">
    <citation type="submission" date="2015-06" db="EMBL/GenBank/DDBJ databases">
        <title>Draft genome of the ant-associated black yeast Phialophora attae CBS 131958.</title>
        <authorList>
            <person name="Moreno L.F."/>
            <person name="Stielow B.J."/>
            <person name="de Hoog S."/>
            <person name="Vicente V.A."/>
            <person name="Weiss V.A."/>
            <person name="de Vries M."/>
            <person name="Cruz L.M."/>
            <person name="Souza E.M."/>
        </authorList>
    </citation>
    <scope>NUCLEOTIDE SEQUENCE [LARGE SCALE GENOMIC DNA]</scope>
    <source>
        <strain evidence="3 4">CBS 131958</strain>
    </source>
</reference>
<dbReference type="PRINTS" id="PR00081">
    <property type="entry name" value="GDHRDH"/>
</dbReference>
<dbReference type="STRING" id="1664694.A0A0N1GXP9"/>
<proteinExistence type="inferred from homology"/>
<evidence type="ECO:0000313" key="4">
    <source>
        <dbReference type="Proteomes" id="UP000038010"/>
    </source>
</evidence>
<dbReference type="RefSeq" id="XP_017995169.1">
    <property type="nucleotide sequence ID" value="XM_018138889.1"/>
</dbReference>
<dbReference type="Pfam" id="PF13561">
    <property type="entry name" value="adh_short_C2"/>
    <property type="match status" value="1"/>
</dbReference>
<dbReference type="Gene3D" id="3.40.50.720">
    <property type="entry name" value="NAD(P)-binding Rossmann-like Domain"/>
    <property type="match status" value="1"/>
</dbReference>
<protein>
    <submittedName>
        <fullName evidence="3">Pyridoxal 4-dehydrogenase</fullName>
    </submittedName>
</protein>
<dbReference type="GO" id="GO:0016616">
    <property type="term" value="F:oxidoreductase activity, acting on the CH-OH group of donors, NAD or NADP as acceptor"/>
    <property type="evidence" value="ECO:0007669"/>
    <property type="project" value="TreeGrafter"/>
</dbReference>
<dbReference type="PANTHER" id="PTHR42760">
    <property type="entry name" value="SHORT-CHAIN DEHYDROGENASES/REDUCTASES FAMILY MEMBER"/>
    <property type="match status" value="1"/>
</dbReference>
<evidence type="ECO:0000256" key="2">
    <source>
        <dbReference type="ARBA" id="ARBA00023002"/>
    </source>
</evidence>
<sequence>MDDGWKRIWLEQGDITDPEAVKSIFERMRMRGYPITTIVNNAMAGKFKFNGDARPKVEDLEWGHMDTQLQGFLRGTLNTTKSALSGFKQQGFGRIINIGTNLLANPVVPYHDYVAGKGSLLAFTRTSAAELGQYNVNVNMVSGGLLHITRASESTPEEVFSLIRNVTPLKRVITPEEVADVVLFLASPQSRAVTGQDIHVDGGLVMH</sequence>
<comment type="similarity">
    <text evidence="1">Belongs to the short-chain dehydrogenases/reductases (SDR) family.</text>
</comment>
<dbReference type="InterPro" id="IPR036291">
    <property type="entry name" value="NAD(P)-bd_dom_sf"/>
</dbReference>
<keyword evidence="2" id="KW-0560">Oxidoreductase</keyword>
<dbReference type="VEuPathDB" id="FungiDB:AB675_10139"/>
<gene>
    <name evidence="3" type="ORF">AB675_10139</name>
</gene>
<dbReference type="SUPFAM" id="SSF51735">
    <property type="entry name" value="NAD(P)-binding Rossmann-fold domains"/>
    <property type="match status" value="1"/>
</dbReference>
<keyword evidence="4" id="KW-1185">Reference proteome</keyword>
<evidence type="ECO:0000256" key="1">
    <source>
        <dbReference type="ARBA" id="ARBA00006484"/>
    </source>
</evidence>
<organism evidence="3 4">
    <name type="scientific">Cyphellophora attinorum</name>
    <dbReference type="NCBI Taxonomy" id="1664694"/>
    <lineage>
        <taxon>Eukaryota</taxon>
        <taxon>Fungi</taxon>
        <taxon>Dikarya</taxon>
        <taxon>Ascomycota</taxon>
        <taxon>Pezizomycotina</taxon>
        <taxon>Eurotiomycetes</taxon>
        <taxon>Chaetothyriomycetidae</taxon>
        <taxon>Chaetothyriales</taxon>
        <taxon>Cyphellophoraceae</taxon>
        <taxon>Cyphellophora</taxon>
    </lineage>
</organism>
<dbReference type="OrthoDB" id="2102561at2759"/>
<evidence type="ECO:0000313" key="3">
    <source>
        <dbReference type="EMBL" id="KPI35206.1"/>
    </source>
</evidence>
<name>A0A0N1GXP9_9EURO</name>
<dbReference type="Proteomes" id="UP000038010">
    <property type="component" value="Unassembled WGS sequence"/>
</dbReference>
<dbReference type="AlphaFoldDB" id="A0A0N1GXP9"/>
<dbReference type="EMBL" id="LFJN01000043">
    <property type="protein sequence ID" value="KPI35206.1"/>
    <property type="molecule type" value="Genomic_DNA"/>
</dbReference>
<accession>A0A0N1GXP9</accession>
<dbReference type="InterPro" id="IPR002347">
    <property type="entry name" value="SDR_fam"/>
</dbReference>
<dbReference type="GeneID" id="28730769"/>
<dbReference type="PANTHER" id="PTHR42760:SF133">
    <property type="entry name" value="3-OXOACYL-[ACYL-CARRIER-PROTEIN] REDUCTASE"/>
    <property type="match status" value="1"/>
</dbReference>
<comment type="caution">
    <text evidence="3">The sequence shown here is derived from an EMBL/GenBank/DDBJ whole genome shotgun (WGS) entry which is preliminary data.</text>
</comment>